<protein>
    <submittedName>
        <fullName evidence="1">Uncharacterized protein</fullName>
    </submittedName>
</protein>
<sequence length="109" mass="12288">MFLNRKAIAEILDMEWISNDQEHVYTVLAKIVGIDHDGFENYTVVKIFEVDDTLEAKFCGFSSDKGVESKGKRIATTMIAEQNDEGESSGDHVTPEKESGQMKKIKNMK</sequence>
<reference evidence="1 2" key="2">
    <citation type="journal article" date="2022" name="Mol. Ecol. Resour.">
        <title>The genomes of chicory, endive, great burdock and yacon provide insights into Asteraceae paleo-polyploidization history and plant inulin production.</title>
        <authorList>
            <person name="Fan W."/>
            <person name="Wang S."/>
            <person name="Wang H."/>
            <person name="Wang A."/>
            <person name="Jiang F."/>
            <person name="Liu H."/>
            <person name="Zhao H."/>
            <person name="Xu D."/>
            <person name="Zhang Y."/>
        </authorList>
    </citation>
    <scope>NUCLEOTIDE SEQUENCE [LARGE SCALE GENOMIC DNA]</scope>
    <source>
        <strain evidence="2">cv. Punajuju</strain>
        <tissue evidence="1">Leaves</tissue>
    </source>
</reference>
<evidence type="ECO:0000313" key="1">
    <source>
        <dbReference type="EMBL" id="KAI3750845.1"/>
    </source>
</evidence>
<dbReference type="Proteomes" id="UP001055811">
    <property type="component" value="Linkage Group LG04"/>
</dbReference>
<dbReference type="EMBL" id="CM042012">
    <property type="protein sequence ID" value="KAI3750845.1"/>
    <property type="molecule type" value="Genomic_DNA"/>
</dbReference>
<name>A0ACB9DWK8_CICIN</name>
<evidence type="ECO:0000313" key="2">
    <source>
        <dbReference type="Proteomes" id="UP001055811"/>
    </source>
</evidence>
<accession>A0ACB9DWK8</accession>
<gene>
    <name evidence="1" type="ORF">L2E82_21707</name>
</gene>
<keyword evidence="2" id="KW-1185">Reference proteome</keyword>
<comment type="caution">
    <text evidence="1">The sequence shown here is derived from an EMBL/GenBank/DDBJ whole genome shotgun (WGS) entry which is preliminary data.</text>
</comment>
<reference evidence="2" key="1">
    <citation type="journal article" date="2022" name="Mol. Ecol. Resour.">
        <title>The genomes of chicory, endive, great burdock and yacon provide insights into Asteraceae palaeo-polyploidization history and plant inulin production.</title>
        <authorList>
            <person name="Fan W."/>
            <person name="Wang S."/>
            <person name="Wang H."/>
            <person name="Wang A."/>
            <person name="Jiang F."/>
            <person name="Liu H."/>
            <person name="Zhao H."/>
            <person name="Xu D."/>
            <person name="Zhang Y."/>
        </authorList>
    </citation>
    <scope>NUCLEOTIDE SEQUENCE [LARGE SCALE GENOMIC DNA]</scope>
    <source>
        <strain evidence="2">cv. Punajuju</strain>
    </source>
</reference>
<proteinExistence type="predicted"/>
<organism evidence="1 2">
    <name type="scientific">Cichorium intybus</name>
    <name type="common">Chicory</name>
    <dbReference type="NCBI Taxonomy" id="13427"/>
    <lineage>
        <taxon>Eukaryota</taxon>
        <taxon>Viridiplantae</taxon>
        <taxon>Streptophyta</taxon>
        <taxon>Embryophyta</taxon>
        <taxon>Tracheophyta</taxon>
        <taxon>Spermatophyta</taxon>
        <taxon>Magnoliopsida</taxon>
        <taxon>eudicotyledons</taxon>
        <taxon>Gunneridae</taxon>
        <taxon>Pentapetalae</taxon>
        <taxon>asterids</taxon>
        <taxon>campanulids</taxon>
        <taxon>Asterales</taxon>
        <taxon>Asteraceae</taxon>
        <taxon>Cichorioideae</taxon>
        <taxon>Cichorieae</taxon>
        <taxon>Cichoriinae</taxon>
        <taxon>Cichorium</taxon>
    </lineage>
</organism>